<gene>
    <name evidence="2" type="ORF">RGD00_23380</name>
</gene>
<proteinExistence type="predicted"/>
<name>A0ABU1FF64_9RHOB</name>
<sequence length="44" mass="4927">MLEVLQFYVSSFWIWLGLTCGLVIIVQGIANILHGLFGLYGRGK</sequence>
<feature type="transmembrane region" description="Helical" evidence="1">
    <location>
        <begin position="12"/>
        <end position="40"/>
    </location>
</feature>
<keyword evidence="1" id="KW-0812">Transmembrane</keyword>
<organism evidence="2 3">
    <name type="scientific">Ruixingdingia sedimenti</name>
    <dbReference type="NCBI Taxonomy" id="3073604"/>
    <lineage>
        <taxon>Bacteria</taxon>
        <taxon>Pseudomonadati</taxon>
        <taxon>Pseudomonadota</taxon>
        <taxon>Alphaproteobacteria</taxon>
        <taxon>Rhodobacterales</taxon>
        <taxon>Paracoccaceae</taxon>
        <taxon>Ruixingdingia</taxon>
    </lineage>
</organism>
<evidence type="ECO:0000256" key="1">
    <source>
        <dbReference type="SAM" id="Phobius"/>
    </source>
</evidence>
<accession>A0ABU1FF64</accession>
<evidence type="ECO:0000313" key="2">
    <source>
        <dbReference type="EMBL" id="MDR5655549.1"/>
    </source>
</evidence>
<keyword evidence="1" id="KW-1133">Transmembrane helix</keyword>
<keyword evidence="3" id="KW-1185">Reference proteome</keyword>
<protein>
    <submittedName>
        <fullName evidence="2">Uncharacterized protein</fullName>
    </submittedName>
</protein>
<dbReference type="RefSeq" id="WP_310459630.1">
    <property type="nucleotide sequence ID" value="NZ_JAVKPH010000123.1"/>
</dbReference>
<reference evidence="2 3" key="1">
    <citation type="submission" date="2023-09" db="EMBL/GenBank/DDBJ databases">
        <title>Xinfangfangia sedmenti sp. nov., isolated the sedment.</title>
        <authorList>
            <person name="Xu L."/>
        </authorList>
    </citation>
    <scope>NUCLEOTIDE SEQUENCE [LARGE SCALE GENOMIC DNA]</scope>
    <source>
        <strain evidence="2 3">LG-4</strain>
    </source>
</reference>
<keyword evidence="1" id="KW-0472">Membrane</keyword>
<dbReference type="EMBL" id="JAVKPH010000123">
    <property type="protein sequence ID" value="MDR5655549.1"/>
    <property type="molecule type" value="Genomic_DNA"/>
</dbReference>
<dbReference type="Proteomes" id="UP001247754">
    <property type="component" value="Unassembled WGS sequence"/>
</dbReference>
<comment type="caution">
    <text evidence="2">The sequence shown here is derived from an EMBL/GenBank/DDBJ whole genome shotgun (WGS) entry which is preliminary data.</text>
</comment>
<evidence type="ECO:0000313" key="3">
    <source>
        <dbReference type="Proteomes" id="UP001247754"/>
    </source>
</evidence>